<reference evidence="1" key="1">
    <citation type="submission" date="2018-02" db="EMBL/GenBank/DDBJ databases">
        <title>Rhizophora mucronata_Transcriptome.</title>
        <authorList>
            <person name="Meera S.P."/>
            <person name="Sreeshan A."/>
            <person name="Augustine A."/>
        </authorList>
    </citation>
    <scope>NUCLEOTIDE SEQUENCE</scope>
    <source>
        <tissue evidence="1">Leaf</tissue>
    </source>
</reference>
<organism evidence="1">
    <name type="scientific">Rhizophora mucronata</name>
    <name type="common">Asiatic mangrove</name>
    <dbReference type="NCBI Taxonomy" id="61149"/>
    <lineage>
        <taxon>Eukaryota</taxon>
        <taxon>Viridiplantae</taxon>
        <taxon>Streptophyta</taxon>
        <taxon>Embryophyta</taxon>
        <taxon>Tracheophyta</taxon>
        <taxon>Spermatophyta</taxon>
        <taxon>Magnoliopsida</taxon>
        <taxon>eudicotyledons</taxon>
        <taxon>Gunneridae</taxon>
        <taxon>Pentapetalae</taxon>
        <taxon>rosids</taxon>
        <taxon>fabids</taxon>
        <taxon>Malpighiales</taxon>
        <taxon>Rhizophoraceae</taxon>
        <taxon>Rhizophora</taxon>
    </lineage>
</organism>
<dbReference type="EMBL" id="GGEC01089099">
    <property type="protein sequence ID" value="MBX69583.1"/>
    <property type="molecule type" value="Transcribed_RNA"/>
</dbReference>
<protein>
    <submittedName>
        <fullName evidence="1">Uncharacterized protein</fullName>
    </submittedName>
</protein>
<proteinExistence type="predicted"/>
<accession>A0A2P2QRJ0</accession>
<evidence type="ECO:0000313" key="1">
    <source>
        <dbReference type="EMBL" id="MBX69583.1"/>
    </source>
</evidence>
<sequence>MLAKARKEQSCHLVVLLIGF</sequence>
<name>A0A2P2QRJ0_RHIMU</name>
<dbReference type="AlphaFoldDB" id="A0A2P2QRJ0"/>